<keyword evidence="4" id="KW-1185">Reference proteome</keyword>
<dbReference type="RefSeq" id="WP_106528329.1">
    <property type="nucleotide sequence ID" value="NZ_PYAW01000002.1"/>
</dbReference>
<dbReference type="EMBL" id="PYAW01000002">
    <property type="protein sequence ID" value="PSL47910.1"/>
    <property type="molecule type" value="Genomic_DNA"/>
</dbReference>
<dbReference type="OrthoDB" id="1121502at2"/>
<proteinExistence type="predicted"/>
<feature type="signal peptide" evidence="1">
    <location>
        <begin position="1"/>
        <end position="18"/>
    </location>
</feature>
<dbReference type="Gene3D" id="3.10.450.360">
    <property type="match status" value="1"/>
</dbReference>
<gene>
    <name evidence="3" type="ORF">CLV51_102770</name>
</gene>
<name>A0A2P8HNW4_CHINA</name>
<evidence type="ECO:0000313" key="4">
    <source>
        <dbReference type="Proteomes" id="UP000240971"/>
    </source>
</evidence>
<accession>A0A2P8HNW4</accession>
<comment type="caution">
    <text evidence="3">The sequence shown here is derived from an EMBL/GenBank/DDBJ whole genome shotgun (WGS) entry which is preliminary data.</text>
</comment>
<dbReference type="Pfam" id="PF11396">
    <property type="entry name" value="PepSY_like"/>
    <property type="match status" value="1"/>
</dbReference>
<feature type="chain" id="PRO_5015156628" evidence="1">
    <location>
        <begin position="19"/>
        <end position="141"/>
    </location>
</feature>
<dbReference type="SUPFAM" id="SSF160574">
    <property type="entry name" value="BT0923-like"/>
    <property type="match status" value="1"/>
</dbReference>
<protein>
    <submittedName>
        <fullName evidence="3">Putative PepSY-like beta-lactamase-inhibitor</fullName>
    </submittedName>
</protein>
<sequence length="141" mass="15217">MKNYAIIGLVLISASAFAQKIDQSKVPAPAKAAFAKSFPAATGVKWELENKNYEAGFKENGKHISAVYDAKGTWMETETAIAVTALPKAAAEYVASHYKGAKIKETAEIKKANGDINYEAEVNGKDVIFDSKGNFLKEQKG</sequence>
<evidence type="ECO:0000256" key="1">
    <source>
        <dbReference type="SAM" id="SignalP"/>
    </source>
</evidence>
<keyword evidence="1" id="KW-0732">Signal</keyword>
<dbReference type="InterPro" id="IPR021533">
    <property type="entry name" value="PepSY-like"/>
</dbReference>
<evidence type="ECO:0000313" key="3">
    <source>
        <dbReference type="EMBL" id="PSL47910.1"/>
    </source>
</evidence>
<dbReference type="Proteomes" id="UP000240971">
    <property type="component" value="Unassembled WGS sequence"/>
</dbReference>
<reference evidence="3 4" key="1">
    <citation type="submission" date="2018-03" db="EMBL/GenBank/DDBJ databases">
        <title>Genomic Encyclopedia of Archaeal and Bacterial Type Strains, Phase II (KMG-II): from individual species to whole genera.</title>
        <authorList>
            <person name="Goeker M."/>
        </authorList>
    </citation>
    <scope>NUCLEOTIDE SEQUENCE [LARGE SCALE GENOMIC DNA]</scope>
    <source>
        <strain evidence="3 4">DSM 24859</strain>
    </source>
</reference>
<evidence type="ECO:0000259" key="2">
    <source>
        <dbReference type="Pfam" id="PF11396"/>
    </source>
</evidence>
<feature type="domain" description="Putative beta-lactamase-inhibitor-like PepSY-like" evidence="2">
    <location>
        <begin position="52"/>
        <end position="137"/>
    </location>
</feature>
<dbReference type="AlphaFoldDB" id="A0A2P8HNW4"/>
<organism evidence="3 4">
    <name type="scientific">Chitinophaga niastensis</name>
    <dbReference type="NCBI Taxonomy" id="536980"/>
    <lineage>
        <taxon>Bacteria</taxon>
        <taxon>Pseudomonadati</taxon>
        <taxon>Bacteroidota</taxon>
        <taxon>Chitinophagia</taxon>
        <taxon>Chitinophagales</taxon>
        <taxon>Chitinophagaceae</taxon>
        <taxon>Chitinophaga</taxon>
    </lineage>
</organism>